<feature type="region of interest" description="Disordered" evidence="1">
    <location>
        <begin position="50"/>
        <end position="90"/>
    </location>
</feature>
<evidence type="ECO:0000313" key="2">
    <source>
        <dbReference type="EMBL" id="MEQ2180298.1"/>
    </source>
</evidence>
<accession>A0ABV0PA32</accession>
<feature type="non-terminal residue" evidence="2">
    <location>
        <position position="90"/>
    </location>
</feature>
<reference evidence="2 3" key="1">
    <citation type="submission" date="2021-06" db="EMBL/GenBank/DDBJ databases">
        <authorList>
            <person name="Palmer J.M."/>
        </authorList>
    </citation>
    <scope>NUCLEOTIDE SEQUENCE [LARGE SCALE GENOMIC DNA]</scope>
    <source>
        <strain evidence="2 3">GA_2019</strain>
        <tissue evidence="2">Muscle</tissue>
    </source>
</reference>
<name>A0ABV0PA32_9TELE</name>
<proteinExistence type="predicted"/>
<evidence type="ECO:0000313" key="3">
    <source>
        <dbReference type="Proteomes" id="UP001476798"/>
    </source>
</evidence>
<feature type="non-terminal residue" evidence="2">
    <location>
        <position position="1"/>
    </location>
</feature>
<dbReference type="EMBL" id="JAHRIO010069241">
    <property type="protein sequence ID" value="MEQ2180298.1"/>
    <property type="molecule type" value="Genomic_DNA"/>
</dbReference>
<evidence type="ECO:0000256" key="1">
    <source>
        <dbReference type="SAM" id="MobiDB-lite"/>
    </source>
</evidence>
<protein>
    <submittedName>
        <fullName evidence="2">Uncharacterized protein</fullName>
    </submittedName>
</protein>
<feature type="compositionally biased region" description="Pro residues" evidence="1">
    <location>
        <begin position="62"/>
        <end position="77"/>
    </location>
</feature>
<sequence>ETCWTRPFPRILCGSVQRCWRRWTGSFQRLAVTLPYRHALRRGRRWRELRLRGPGQPVASPGEPPPRWRPTPPPNPLPCLRRTTSGMTAA</sequence>
<dbReference type="Proteomes" id="UP001476798">
    <property type="component" value="Unassembled WGS sequence"/>
</dbReference>
<comment type="caution">
    <text evidence="2">The sequence shown here is derived from an EMBL/GenBank/DDBJ whole genome shotgun (WGS) entry which is preliminary data.</text>
</comment>
<organism evidence="2 3">
    <name type="scientific">Goodea atripinnis</name>
    <dbReference type="NCBI Taxonomy" id="208336"/>
    <lineage>
        <taxon>Eukaryota</taxon>
        <taxon>Metazoa</taxon>
        <taxon>Chordata</taxon>
        <taxon>Craniata</taxon>
        <taxon>Vertebrata</taxon>
        <taxon>Euteleostomi</taxon>
        <taxon>Actinopterygii</taxon>
        <taxon>Neopterygii</taxon>
        <taxon>Teleostei</taxon>
        <taxon>Neoteleostei</taxon>
        <taxon>Acanthomorphata</taxon>
        <taxon>Ovalentaria</taxon>
        <taxon>Atherinomorphae</taxon>
        <taxon>Cyprinodontiformes</taxon>
        <taxon>Goodeidae</taxon>
        <taxon>Goodea</taxon>
    </lineage>
</organism>
<keyword evidence="3" id="KW-1185">Reference proteome</keyword>
<gene>
    <name evidence="2" type="ORF">GOODEAATRI_034546</name>
</gene>